<evidence type="ECO:0000256" key="4">
    <source>
        <dbReference type="ARBA" id="ARBA00022989"/>
    </source>
</evidence>
<evidence type="ECO:0000256" key="2">
    <source>
        <dbReference type="ARBA" id="ARBA00022448"/>
    </source>
</evidence>
<dbReference type="InterPro" id="IPR005829">
    <property type="entry name" value="Sugar_transporter_CS"/>
</dbReference>
<dbReference type="eggNOG" id="COG2814">
    <property type="taxonomic scope" value="Bacteria"/>
</dbReference>
<dbReference type="Proteomes" id="UP000011919">
    <property type="component" value="Unassembled WGS sequence"/>
</dbReference>
<evidence type="ECO:0000259" key="7">
    <source>
        <dbReference type="PROSITE" id="PS50850"/>
    </source>
</evidence>
<keyword evidence="3 6" id="KW-0812">Transmembrane</keyword>
<keyword evidence="4 6" id="KW-1133">Transmembrane helix</keyword>
<dbReference type="PROSITE" id="PS00217">
    <property type="entry name" value="SUGAR_TRANSPORT_2"/>
    <property type="match status" value="1"/>
</dbReference>
<dbReference type="PANTHER" id="PTHR23508:SF10">
    <property type="entry name" value="CARBOXYLIC ACID TRANSPORTER PROTEIN HOMOLOG"/>
    <property type="match status" value="1"/>
</dbReference>
<gene>
    <name evidence="8" type="primary">nanT</name>
    <name evidence="8" type="ORF">C772_01100</name>
</gene>
<dbReference type="GO" id="GO:0046943">
    <property type="term" value="F:carboxylic acid transmembrane transporter activity"/>
    <property type="evidence" value="ECO:0007669"/>
    <property type="project" value="TreeGrafter"/>
</dbReference>
<feature type="transmembrane region" description="Helical" evidence="6">
    <location>
        <begin position="172"/>
        <end position="189"/>
    </location>
</feature>
<dbReference type="AlphaFoldDB" id="M7P8X9"/>
<reference evidence="8 9" key="1">
    <citation type="journal article" date="2013" name="Genome Announc.">
        <title>Draft Genome Sequence of Bhargavaea cecembensis Strain DSE10T, Isolated from a Deep-Sea Sediment Sample Collected at a Depth of 5,904 m from the Chagos-Laccadive Ridge System in the Indian Ocean.</title>
        <authorList>
            <person name="Shivaji S."/>
            <person name="Ara S."/>
            <person name="Begum Z."/>
            <person name="Ruth M."/>
            <person name="Singh A."/>
            <person name="Kumar Pinnaka A."/>
        </authorList>
    </citation>
    <scope>NUCLEOTIDE SEQUENCE [LARGE SCALE GENOMIC DNA]</scope>
    <source>
        <strain evidence="8 9">DSE10</strain>
    </source>
</reference>
<protein>
    <submittedName>
        <fullName evidence="8">Sialic acid permease</fullName>
    </submittedName>
</protein>
<dbReference type="PANTHER" id="PTHR23508">
    <property type="entry name" value="CARBOXYLIC ACID TRANSPORTER PROTEIN HOMOLOG"/>
    <property type="match status" value="1"/>
</dbReference>
<sequence>MTTNSLPMQEEKMDKPKYKAFFGAYIGWIFDYYEIFLLSFLVIPMAAALSLTTVQVASVFSVQLAFLAVGGVVFGYLGDKVGRKKILIATLVIFTLATLMRGFTFNYEWLILWTAIAGFGLGGEYGAAQALVSETVPSRQRGFWSSMLYSGAYIGIFLGATVGGFILPIIGWRWTFILSALPILFALYLRKDVEESVVWEKEVKENADIVKVKWTQKYGLKRFWKPFTIALIAAVLQYFAYYGITNFLPTYLVQYEGFEMGATGWWLFFTAFGGLVGSVVAGYTTDKWGRRITLSYLGVVAALGGLALYFTWTSLIHSLWILVPIFFLYFGSNGASVFGSLFSEIFPTDVRVTGISWALQIGRGLSAIPPLITAAVFPVYGYQPIILGGVVLFMALALWAWVFPETKNIRLDEVDEPGAGAVLEKPQSVPSNLT</sequence>
<dbReference type="Pfam" id="PF07690">
    <property type="entry name" value="MFS_1"/>
    <property type="match status" value="1"/>
</dbReference>
<keyword evidence="5 6" id="KW-0472">Membrane</keyword>
<feature type="transmembrane region" description="Helical" evidence="6">
    <location>
        <begin position="385"/>
        <end position="403"/>
    </location>
</feature>
<feature type="transmembrane region" description="Helical" evidence="6">
    <location>
        <begin position="144"/>
        <end position="166"/>
    </location>
</feature>
<feature type="transmembrane region" description="Helical" evidence="6">
    <location>
        <begin position="318"/>
        <end position="342"/>
    </location>
</feature>
<feature type="transmembrane region" description="Helical" evidence="6">
    <location>
        <begin position="264"/>
        <end position="282"/>
    </location>
</feature>
<dbReference type="InterPro" id="IPR011701">
    <property type="entry name" value="MFS"/>
</dbReference>
<dbReference type="InterPro" id="IPR036259">
    <property type="entry name" value="MFS_trans_sf"/>
</dbReference>
<keyword evidence="2" id="KW-0813">Transport</keyword>
<feature type="transmembrane region" description="Helical" evidence="6">
    <location>
        <begin position="354"/>
        <end position="379"/>
    </location>
</feature>
<dbReference type="InterPro" id="IPR020846">
    <property type="entry name" value="MFS_dom"/>
</dbReference>
<evidence type="ECO:0000256" key="1">
    <source>
        <dbReference type="ARBA" id="ARBA00004651"/>
    </source>
</evidence>
<feature type="domain" description="Major facilitator superfamily (MFS) profile" evidence="7">
    <location>
        <begin position="20"/>
        <end position="407"/>
    </location>
</feature>
<dbReference type="SUPFAM" id="SSF103473">
    <property type="entry name" value="MFS general substrate transporter"/>
    <property type="match status" value="1"/>
</dbReference>
<comment type="subcellular location">
    <subcellularLocation>
        <location evidence="1">Cell membrane</location>
        <topology evidence="1">Multi-pass membrane protein</topology>
    </subcellularLocation>
</comment>
<feature type="transmembrane region" description="Helical" evidence="6">
    <location>
        <begin position="294"/>
        <end position="312"/>
    </location>
</feature>
<evidence type="ECO:0000313" key="9">
    <source>
        <dbReference type="Proteomes" id="UP000011919"/>
    </source>
</evidence>
<evidence type="ECO:0000256" key="5">
    <source>
        <dbReference type="ARBA" id="ARBA00023136"/>
    </source>
</evidence>
<feature type="transmembrane region" description="Helical" evidence="6">
    <location>
        <begin position="110"/>
        <end position="132"/>
    </location>
</feature>
<accession>M7P8X9</accession>
<feature type="transmembrane region" description="Helical" evidence="6">
    <location>
        <begin position="55"/>
        <end position="77"/>
    </location>
</feature>
<comment type="caution">
    <text evidence="8">The sequence shown here is derived from an EMBL/GenBank/DDBJ whole genome shotgun (WGS) entry which is preliminary data.</text>
</comment>
<evidence type="ECO:0000256" key="6">
    <source>
        <dbReference type="SAM" id="Phobius"/>
    </source>
</evidence>
<evidence type="ECO:0000313" key="8">
    <source>
        <dbReference type="EMBL" id="EMR06964.1"/>
    </source>
</evidence>
<dbReference type="STRING" id="1235279.C772_01100"/>
<dbReference type="PATRIC" id="fig|1235279.3.peg.1099"/>
<feature type="transmembrane region" description="Helical" evidence="6">
    <location>
        <begin position="86"/>
        <end position="104"/>
    </location>
</feature>
<evidence type="ECO:0000256" key="3">
    <source>
        <dbReference type="ARBA" id="ARBA00022692"/>
    </source>
</evidence>
<dbReference type="GO" id="GO:0005886">
    <property type="term" value="C:plasma membrane"/>
    <property type="evidence" value="ECO:0007669"/>
    <property type="project" value="UniProtKB-SubCell"/>
</dbReference>
<name>M7P8X9_9BACL</name>
<dbReference type="EMBL" id="AOFT01000004">
    <property type="protein sequence ID" value="EMR06964.1"/>
    <property type="molecule type" value="Genomic_DNA"/>
</dbReference>
<dbReference type="Gene3D" id="1.20.1250.20">
    <property type="entry name" value="MFS general substrate transporter like domains"/>
    <property type="match status" value="2"/>
</dbReference>
<proteinExistence type="predicted"/>
<dbReference type="PROSITE" id="PS50850">
    <property type="entry name" value="MFS"/>
    <property type="match status" value="1"/>
</dbReference>
<organism evidence="8 9">
    <name type="scientific">Bhargavaea cecembensis DSE10</name>
    <dbReference type="NCBI Taxonomy" id="1235279"/>
    <lineage>
        <taxon>Bacteria</taxon>
        <taxon>Bacillati</taxon>
        <taxon>Bacillota</taxon>
        <taxon>Bacilli</taxon>
        <taxon>Bacillales</taxon>
        <taxon>Caryophanaceae</taxon>
        <taxon>Bhargavaea</taxon>
    </lineage>
</organism>
<feature type="transmembrane region" description="Helical" evidence="6">
    <location>
        <begin position="223"/>
        <end position="244"/>
    </location>
</feature>
<feature type="transmembrane region" description="Helical" evidence="6">
    <location>
        <begin position="21"/>
        <end position="43"/>
    </location>
</feature>
<keyword evidence="9" id="KW-1185">Reference proteome</keyword>